<keyword evidence="4" id="KW-0963">Cytoplasm</keyword>
<evidence type="ECO:0000259" key="12">
    <source>
        <dbReference type="Pfam" id="PF08541"/>
    </source>
</evidence>
<keyword evidence="6" id="KW-0808">Transferase</keyword>
<dbReference type="InterPro" id="IPR016039">
    <property type="entry name" value="Thiolase-like"/>
</dbReference>
<protein>
    <recommendedName>
        <fullName evidence="3">beta-ketoacyl-[acyl-carrier-protein] synthase III</fullName>
        <ecNumber evidence="3">2.3.1.180</ecNumber>
    </recommendedName>
</protein>
<dbReference type="NCBIfam" id="NF006829">
    <property type="entry name" value="PRK09352.1"/>
    <property type="match status" value="1"/>
</dbReference>
<dbReference type="CDD" id="cd00830">
    <property type="entry name" value="KAS_III"/>
    <property type="match status" value="1"/>
</dbReference>
<reference evidence="14" key="1">
    <citation type="journal article" date="2009" name="ISME J.">
        <title>An uncultivated crenarchaeota contains functional bacteriochlorophyll a synthase.</title>
        <authorList>
            <person name="Meng J."/>
            <person name="Wang F."/>
            <person name="Wang F."/>
            <person name="Zheng Y."/>
            <person name="Peng X."/>
            <person name="Zhou H."/>
            <person name="Xiao X."/>
        </authorList>
    </citation>
    <scope>NUCLEOTIDE SEQUENCE</scope>
</reference>
<evidence type="ECO:0000256" key="8">
    <source>
        <dbReference type="ARBA" id="ARBA00023098"/>
    </source>
</evidence>
<dbReference type="NCBIfam" id="TIGR00747">
    <property type="entry name" value="fabH"/>
    <property type="match status" value="1"/>
</dbReference>
<evidence type="ECO:0000256" key="9">
    <source>
        <dbReference type="ARBA" id="ARBA00023160"/>
    </source>
</evidence>
<organism evidence="14">
    <name type="scientific">uncultured crenarchaeote MCG</name>
    <dbReference type="NCBI Taxonomy" id="529375"/>
    <lineage>
        <taxon>Archaea</taxon>
        <taxon>Thermoproteota</taxon>
        <taxon>environmental samples</taxon>
    </lineage>
</organism>
<evidence type="ECO:0000256" key="2">
    <source>
        <dbReference type="ARBA" id="ARBA00008642"/>
    </source>
</evidence>
<dbReference type="GO" id="GO:0004315">
    <property type="term" value="F:3-oxoacyl-[acyl-carrier-protein] synthase activity"/>
    <property type="evidence" value="ECO:0007669"/>
    <property type="project" value="InterPro"/>
</dbReference>
<dbReference type="Pfam" id="PF08541">
    <property type="entry name" value="ACP_syn_III_C"/>
    <property type="match status" value="1"/>
</dbReference>
<keyword evidence="8" id="KW-0443">Lipid metabolism</keyword>
<keyword evidence="9" id="KW-0275">Fatty acid biosynthesis</keyword>
<evidence type="ECO:0000256" key="4">
    <source>
        <dbReference type="ARBA" id="ARBA00022490"/>
    </source>
</evidence>
<accession>B2YI83</accession>
<dbReference type="HAMAP" id="MF_01815">
    <property type="entry name" value="FabH"/>
    <property type="match status" value="1"/>
</dbReference>
<dbReference type="GO" id="GO:0044550">
    <property type="term" value="P:secondary metabolite biosynthetic process"/>
    <property type="evidence" value="ECO:0007669"/>
    <property type="project" value="TreeGrafter"/>
</dbReference>
<dbReference type="PANTHER" id="PTHR34069:SF2">
    <property type="entry name" value="BETA-KETOACYL-[ACYL-CARRIER-PROTEIN] SYNTHASE III"/>
    <property type="match status" value="1"/>
</dbReference>
<dbReference type="SUPFAM" id="SSF53901">
    <property type="entry name" value="Thiolase-like"/>
    <property type="match status" value="1"/>
</dbReference>
<evidence type="ECO:0000256" key="1">
    <source>
        <dbReference type="ARBA" id="ARBA00005194"/>
    </source>
</evidence>
<dbReference type="PANTHER" id="PTHR34069">
    <property type="entry name" value="3-OXOACYL-[ACYL-CARRIER-PROTEIN] SYNTHASE 3"/>
    <property type="match status" value="1"/>
</dbReference>
<comment type="pathway">
    <text evidence="1">Lipid metabolism; fatty acid biosynthesis.</text>
</comment>
<sequence>MPYAHITGWGMSVPEKVLTNEEIAQRVDTSDQWIREMTGIRERRIARDREFPSTLAVEASIQALNVASLKPTDVDLIICATSSPEYIFPATACLIQDQLGATKAGAFDLSAACTGFIYALNMGAQAIRSGSIKNALVIGAETLSRFVDWKDRKTCILFGDGAGAFVLQASATPGGVLSAVMHSDGSGGDLLSLSGGGSRHPATEQTVRDGRHYIHMDGREVFRFATRVMGQAAREALELAGLTTADVQWIIPHQANFRIIETAAKYLKLPLERFVINVDRYGNTSTASIPIAAVEAFQKGMLKSGDKVVLVGFGAGLTWGALAAEWTGPLPLERPVRAERYRTWARARSLLRRLLRFVEGLIWGRNS</sequence>
<keyword evidence="11" id="KW-0012">Acyltransferase</keyword>
<evidence type="ECO:0000256" key="10">
    <source>
        <dbReference type="ARBA" id="ARBA00023229"/>
    </source>
</evidence>
<dbReference type="GO" id="GO:0006633">
    <property type="term" value="P:fatty acid biosynthetic process"/>
    <property type="evidence" value="ECO:0007669"/>
    <property type="project" value="UniProtKB-KW"/>
</dbReference>
<keyword evidence="5" id="KW-0444">Lipid biosynthesis</keyword>
<feature type="domain" description="Beta-ketoacyl-[acyl-carrier-protein] synthase III C-terminal" evidence="12">
    <location>
        <begin position="237"/>
        <end position="326"/>
    </location>
</feature>
<dbReference type="InterPro" id="IPR004655">
    <property type="entry name" value="FabH"/>
</dbReference>
<feature type="domain" description="Beta-ketoacyl-[acyl-carrier-protein] synthase III N-terminal" evidence="13">
    <location>
        <begin position="107"/>
        <end position="185"/>
    </location>
</feature>
<keyword evidence="7" id="KW-0276">Fatty acid metabolism</keyword>
<comment type="similarity">
    <text evidence="2">Belongs to the thiolase-like superfamily. FabH family.</text>
</comment>
<dbReference type="InterPro" id="IPR013747">
    <property type="entry name" value="ACP_syn_III_C"/>
</dbReference>
<dbReference type="Gene3D" id="3.40.47.10">
    <property type="match status" value="1"/>
</dbReference>
<dbReference type="EC" id="2.3.1.180" evidence="3"/>
<dbReference type="InterPro" id="IPR013751">
    <property type="entry name" value="ACP_syn_III_N"/>
</dbReference>
<evidence type="ECO:0000256" key="7">
    <source>
        <dbReference type="ARBA" id="ARBA00022832"/>
    </source>
</evidence>
<evidence type="ECO:0000256" key="3">
    <source>
        <dbReference type="ARBA" id="ARBA00012333"/>
    </source>
</evidence>
<dbReference type="AlphaFoldDB" id="B2YI83"/>
<dbReference type="GO" id="GO:0008299">
    <property type="term" value="P:isoprenoid biosynthetic process"/>
    <property type="evidence" value="ECO:0007669"/>
    <property type="project" value="UniProtKB-KW"/>
</dbReference>
<evidence type="ECO:0000313" key="14">
    <source>
        <dbReference type="EMBL" id="ACD50087.1"/>
    </source>
</evidence>
<evidence type="ECO:0000256" key="6">
    <source>
        <dbReference type="ARBA" id="ARBA00022679"/>
    </source>
</evidence>
<dbReference type="FunFam" id="3.40.47.10:FF:000004">
    <property type="entry name" value="3-oxoacyl-[acyl-carrier-protein] synthase 3"/>
    <property type="match status" value="1"/>
</dbReference>
<evidence type="ECO:0000256" key="11">
    <source>
        <dbReference type="ARBA" id="ARBA00023315"/>
    </source>
</evidence>
<name>B2YI83_9CREN</name>
<dbReference type="Pfam" id="PF08545">
    <property type="entry name" value="ACP_syn_III"/>
    <property type="match status" value="1"/>
</dbReference>
<dbReference type="GO" id="GO:0033818">
    <property type="term" value="F:beta-ketoacyl-acyl-carrier-protein synthase III activity"/>
    <property type="evidence" value="ECO:0007669"/>
    <property type="project" value="UniProtKB-EC"/>
</dbReference>
<dbReference type="EMBL" id="EU559699">
    <property type="protein sequence ID" value="ACD50087.1"/>
    <property type="molecule type" value="Genomic_DNA"/>
</dbReference>
<evidence type="ECO:0000259" key="13">
    <source>
        <dbReference type="Pfam" id="PF08545"/>
    </source>
</evidence>
<proteinExistence type="inferred from homology"/>
<keyword evidence="10" id="KW-0414">Isoprene biosynthesis</keyword>
<evidence type="ECO:0000256" key="5">
    <source>
        <dbReference type="ARBA" id="ARBA00022516"/>
    </source>
</evidence>